<name>A0A8R1XTL4_ONCVO</name>
<reference evidence="1" key="2">
    <citation type="submission" date="2022-06" db="UniProtKB">
        <authorList>
            <consortium name="EnsemblMetazoa"/>
        </authorList>
    </citation>
    <scope>IDENTIFICATION</scope>
</reference>
<reference evidence="2" key="1">
    <citation type="submission" date="2013-10" db="EMBL/GenBank/DDBJ databases">
        <title>Genome sequencing of Onchocerca volvulus.</title>
        <authorList>
            <person name="Cotton J."/>
            <person name="Tsai J."/>
            <person name="Stanley E."/>
            <person name="Tracey A."/>
            <person name="Holroyd N."/>
            <person name="Lustigman S."/>
            <person name="Berriman M."/>
        </authorList>
    </citation>
    <scope>NUCLEOTIDE SEQUENCE</scope>
</reference>
<evidence type="ECO:0000313" key="2">
    <source>
        <dbReference type="Proteomes" id="UP000024404"/>
    </source>
</evidence>
<organism evidence="1 2">
    <name type="scientific">Onchocerca volvulus</name>
    <dbReference type="NCBI Taxonomy" id="6282"/>
    <lineage>
        <taxon>Eukaryota</taxon>
        <taxon>Metazoa</taxon>
        <taxon>Ecdysozoa</taxon>
        <taxon>Nematoda</taxon>
        <taxon>Chromadorea</taxon>
        <taxon>Rhabditida</taxon>
        <taxon>Spirurina</taxon>
        <taxon>Spiruromorpha</taxon>
        <taxon>Filarioidea</taxon>
        <taxon>Onchocercidae</taxon>
        <taxon>Onchocerca</taxon>
    </lineage>
</organism>
<dbReference type="AlphaFoldDB" id="A0A8R1XTL4"/>
<keyword evidence="2" id="KW-1185">Reference proteome</keyword>
<dbReference type="EMBL" id="CMVM020000122">
    <property type="status" value="NOT_ANNOTATED_CDS"/>
    <property type="molecule type" value="Genomic_DNA"/>
</dbReference>
<evidence type="ECO:0000313" key="1">
    <source>
        <dbReference type="EnsemblMetazoa" id="OVOC3950.1"/>
    </source>
</evidence>
<dbReference type="EnsemblMetazoa" id="OVOC3950.1">
    <property type="protein sequence ID" value="OVOC3950.1"/>
    <property type="gene ID" value="WBGene00240759"/>
</dbReference>
<dbReference type="Proteomes" id="UP000024404">
    <property type="component" value="Unassembled WGS sequence"/>
</dbReference>
<accession>A0A8R1XTL4</accession>
<protein>
    <submittedName>
        <fullName evidence="1">Uncharacterized protein</fullName>
    </submittedName>
</protein>
<proteinExistence type="predicted"/>
<sequence length="100" mass="11930">MLQFSFEQNFREQYRTESRYSTTHIIISKVSNDKIKFFKFLTLVVDGRLSIIDFRILLPNSAYQINICNSNNKLSFNYRLDLAKEYLLFLISTDVARENF</sequence>